<feature type="transmembrane region" description="Helical" evidence="2">
    <location>
        <begin position="338"/>
        <end position="359"/>
    </location>
</feature>
<protein>
    <submittedName>
        <fullName evidence="3">Uncharacterized protein</fullName>
    </submittedName>
</protein>
<dbReference type="Gene3D" id="2.60.120.260">
    <property type="entry name" value="Galactose-binding domain-like"/>
    <property type="match status" value="1"/>
</dbReference>
<reference evidence="4" key="2">
    <citation type="submission" date="2013-07" db="EMBL/GenBank/DDBJ databases">
        <authorList>
            <consortium name="The Broad Institute Genome Sequencing Platform"/>
            <person name="Cuomo C."/>
            <person name="Litvintseva A."/>
            <person name="Chen Y."/>
            <person name="Heitman J."/>
            <person name="Sun S."/>
            <person name="Springer D."/>
            <person name="Dromer F."/>
            <person name="Young S.K."/>
            <person name="Zeng Q."/>
            <person name="Gargeya S."/>
            <person name="Fitzgerald M."/>
            <person name="Abouelleil A."/>
            <person name="Alvarado L."/>
            <person name="Berlin A.M."/>
            <person name="Chapman S.B."/>
            <person name="Dewar J."/>
            <person name="Goldberg J."/>
            <person name="Griggs A."/>
            <person name="Gujja S."/>
            <person name="Hansen M."/>
            <person name="Howarth C."/>
            <person name="Imamovic A."/>
            <person name="Larimer J."/>
            <person name="McCowan C."/>
            <person name="Murphy C."/>
            <person name="Pearson M."/>
            <person name="Priest M."/>
            <person name="Roberts A."/>
            <person name="Saif S."/>
            <person name="Shea T."/>
            <person name="Sykes S."/>
            <person name="Wortman J."/>
            <person name="Nusbaum C."/>
            <person name="Birren B."/>
        </authorList>
    </citation>
    <scope>NUCLEOTIDE SEQUENCE</scope>
    <source>
        <strain evidence="4">CBS 10737</strain>
    </source>
</reference>
<dbReference type="RefSeq" id="XP_019014920.1">
    <property type="nucleotide sequence ID" value="XM_019152782.1"/>
</dbReference>
<keyword evidence="2" id="KW-0812">Transmembrane</keyword>
<reference evidence="3" key="1">
    <citation type="submission" date="2013-07" db="EMBL/GenBank/DDBJ databases">
        <title>The Genome Sequence of Cryptococcus pinus CBS10737.</title>
        <authorList>
            <consortium name="The Broad Institute Genome Sequencing Platform"/>
            <person name="Cuomo C."/>
            <person name="Litvintseva A."/>
            <person name="Chen Y."/>
            <person name="Heitman J."/>
            <person name="Sun S."/>
            <person name="Springer D."/>
            <person name="Dromer F."/>
            <person name="Young S.K."/>
            <person name="Zeng Q."/>
            <person name="Gargeya S."/>
            <person name="Fitzgerald M."/>
            <person name="Abouelleil A."/>
            <person name="Alvarado L."/>
            <person name="Berlin A.M."/>
            <person name="Chapman S.B."/>
            <person name="Dewar J."/>
            <person name="Goldberg J."/>
            <person name="Griggs A."/>
            <person name="Gujja S."/>
            <person name="Hansen M."/>
            <person name="Howarth C."/>
            <person name="Imamovic A."/>
            <person name="Larimer J."/>
            <person name="McCowan C."/>
            <person name="Murphy C."/>
            <person name="Pearson M."/>
            <person name="Priest M."/>
            <person name="Roberts A."/>
            <person name="Saif S."/>
            <person name="Shea T."/>
            <person name="Sykes S."/>
            <person name="Wortman J."/>
            <person name="Nusbaum C."/>
            <person name="Birren B."/>
        </authorList>
    </citation>
    <scope>NUCLEOTIDE SEQUENCE [LARGE SCALE GENOMIC DNA]</scope>
    <source>
        <strain evidence="3">CBS 10737</strain>
    </source>
</reference>
<dbReference type="AlphaFoldDB" id="A0A1B9IE51"/>
<dbReference type="OrthoDB" id="2576082at2759"/>
<evidence type="ECO:0000313" key="5">
    <source>
        <dbReference type="Proteomes" id="UP000094020"/>
    </source>
</evidence>
<dbReference type="Proteomes" id="UP000094020">
    <property type="component" value="Chromosome 1"/>
</dbReference>
<evidence type="ECO:0000256" key="2">
    <source>
        <dbReference type="SAM" id="Phobius"/>
    </source>
</evidence>
<keyword evidence="5" id="KW-1185">Reference proteome</keyword>
<dbReference type="EMBL" id="KI894007">
    <property type="protein sequence ID" value="OCF53701.1"/>
    <property type="molecule type" value="Genomic_DNA"/>
</dbReference>
<evidence type="ECO:0000313" key="4">
    <source>
        <dbReference type="EMBL" id="WWC66416.1"/>
    </source>
</evidence>
<dbReference type="GeneID" id="30169376"/>
<gene>
    <name evidence="3" type="ORF">I206_01007</name>
    <name evidence="4" type="ORF">I206_100318</name>
</gene>
<evidence type="ECO:0000256" key="1">
    <source>
        <dbReference type="SAM" id="MobiDB-lite"/>
    </source>
</evidence>
<dbReference type="EMBL" id="CP144519">
    <property type="protein sequence ID" value="WWC66416.1"/>
    <property type="molecule type" value="Genomic_DNA"/>
</dbReference>
<accession>A0A1B9IE51</accession>
<keyword evidence="2" id="KW-0472">Membrane</keyword>
<evidence type="ECO:0000313" key="3">
    <source>
        <dbReference type="EMBL" id="OCF53701.1"/>
    </source>
</evidence>
<dbReference type="STRING" id="1296096.A0A1B9IE51"/>
<proteinExistence type="predicted"/>
<name>A0A1B9IE51_9TREE</name>
<feature type="region of interest" description="Disordered" evidence="1">
    <location>
        <begin position="297"/>
        <end position="318"/>
    </location>
</feature>
<organism evidence="3">
    <name type="scientific">Kwoniella pini CBS 10737</name>
    <dbReference type="NCBI Taxonomy" id="1296096"/>
    <lineage>
        <taxon>Eukaryota</taxon>
        <taxon>Fungi</taxon>
        <taxon>Dikarya</taxon>
        <taxon>Basidiomycota</taxon>
        <taxon>Agaricomycotina</taxon>
        <taxon>Tremellomycetes</taxon>
        <taxon>Tremellales</taxon>
        <taxon>Cryptococcaceae</taxon>
        <taxon>Kwoniella</taxon>
    </lineage>
</organism>
<reference evidence="4" key="4">
    <citation type="submission" date="2024-02" db="EMBL/GenBank/DDBJ databases">
        <title>Comparative genomics of Cryptococcus and Kwoniella reveals pathogenesis evolution and contrasting modes of karyotype evolution via chromosome fusion or intercentromeric recombination.</title>
        <authorList>
            <person name="Coelho M.A."/>
            <person name="David-Palma M."/>
            <person name="Shea T."/>
            <person name="Bowers K."/>
            <person name="McGinley-Smith S."/>
            <person name="Mohammad A.W."/>
            <person name="Gnirke A."/>
            <person name="Yurkov A.M."/>
            <person name="Nowrousian M."/>
            <person name="Sun S."/>
            <person name="Cuomo C.A."/>
            <person name="Heitman J."/>
        </authorList>
    </citation>
    <scope>NUCLEOTIDE SEQUENCE</scope>
    <source>
        <strain evidence="4">CBS 10737</strain>
    </source>
</reference>
<reference evidence="3" key="3">
    <citation type="submission" date="2016-07" db="EMBL/GenBank/DDBJ databases">
        <title>Evolution of pathogenesis and genome organization in the Tremellales.</title>
        <authorList>
            <person name="Cuomo C."/>
            <person name="Litvintseva A."/>
            <person name="Heitman J."/>
            <person name="Chen Y."/>
            <person name="Sun S."/>
            <person name="Springer D."/>
            <person name="Dromer F."/>
            <person name="Young S."/>
            <person name="Zeng Q."/>
            <person name="Chapman S."/>
            <person name="Gujja S."/>
            <person name="Saif S."/>
            <person name="Birren B."/>
        </authorList>
    </citation>
    <scope>NUCLEOTIDE SEQUENCE</scope>
    <source>
        <strain evidence="3">CBS 10737</strain>
    </source>
</reference>
<keyword evidence="2" id="KW-1133">Transmembrane helix</keyword>
<sequence length="414" mass="45708">MSNSTSLWIPDSSPLFFYSPANSYFSNLNLNSWIGKSTNSPQVSEFNVTFPDDNNNYHSSFGNVAVILPSIYATAFTPIFKASEKYNTTFELASYGKIPWASGRSWKTSNDDFNLQTFTLWFDCLDVENQCNKDEIDFLGAWINTKFVPDNTEIDIVEIDDSSSIIKYEGFSPINQNNKIVEIDSKIDFEKTLSMTSKEGSKATISFNGASIEIYGVTCSKCGEYNIKLNEQISTFSSFNNLTIHNSLLFFNTNLDTNNLNTIEIESKNGGLILDKIQIKGPKGAVNFIGNQNDTTTTFLPNSNPTSTSTSNSTSISGNSNNINGNNISGTSNNTPNAGVIVGAILGSISGIAFLYYLCRKIAPSIKKKSNKKLNSWDEANLLQNMKNEQVHVTTAANQRYVYPGLIAHSNLKK</sequence>
<dbReference type="KEGG" id="kpin:30169376"/>